<dbReference type="Ensembl" id="ENSMNET00000046884.1">
    <property type="protein sequence ID" value="ENSMNEP00000022628.1"/>
    <property type="gene ID" value="ENSMNEG00000034984.1"/>
</dbReference>
<evidence type="ECO:0000313" key="2">
    <source>
        <dbReference type="Ensembl" id="ENSMNEP00000022628.1"/>
    </source>
</evidence>
<evidence type="ECO:0000313" key="3">
    <source>
        <dbReference type="Proteomes" id="UP000233120"/>
    </source>
</evidence>
<accession>A0A2K6CG59</accession>
<dbReference type="GeneTree" id="ENSGT00910000147716"/>
<feature type="region of interest" description="Disordered" evidence="1">
    <location>
        <begin position="36"/>
        <end position="58"/>
    </location>
</feature>
<organism evidence="2 3">
    <name type="scientific">Macaca nemestrina</name>
    <name type="common">Pig-tailed macaque</name>
    <dbReference type="NCBI Taxonomy" id="9545"/>
    <lineage>
        <taxon>Eukaryota</taxon>
        <taxon>Metazoa</taxon>
        <taxon>Chordata</taxon>
        <taxon>Craniata</taxon>
        <taxon>Vertebrata</taxon>
        <taxon>Euteleostomi</taxon>
        <taxon>Mammalia</taxon>
        <taxon>Eutheria</taxon>
        <taxon>Euarchontoglires</taxon>
        <taxon>Primates</taxon>
        <taxon>Haplorrhini</taxon>
        <taxon>Catarrhini</taxon>
        <taxon>Cercopithecidae</taxon>
        <taxon>Cercopithecinae</taxon>
        <taxon>Macaca</taxon>
    </lineage>
</organism>
<keyword evidence="3" id="KW-1185">Reference proteome</keyword>
<feature type="compositionally biased region" description="Basic and acidic residues" evidence="1">
    <location>
        <begin position="37"/>
        <end position="58"/>
    </location>
</feature>
<dbReference type="Proteomes" id="UP000233120">
    <property type="component" value="Unassembled WGS sequence"/>
</dbReference>
<dbReference type="Bgee" id="ENSMNEG00000034984">
    <property type="expression patterns" value="Expressed in liver and 10 other cell types or tissues"/>
</dbReference>
<sequence length="71" mass="8452">MTSEPLIMTRSRLHVWFSTQLWKLRWRFATHFFGRQGDGKEMRKGSGERRREGDKLSSTREWGTFCLSRGS</sequence>
<name>A0A2K6CG59_MACNE</name>
<proteinExistence type="predicted"/>
<reference evidence="2" key="1">
    <citation type="submission" date="2025-08" db="UniProtKB">
        <authorList>
            <consortium name="Ensembl"/>
        </authorList>
    </citation>
    <scope>IDENTIFICATION</scope>
</reference>
<dbReference type="OMA" id="WKIRWRL"/>
<protein>
    <submittedName>
        <fullName evidence="2">Uncharacterized protein</fullName>
    </submittedName>
</protein>
<reference evidence="2" key="2">
    <citation type="submission" date="2025-09" db="UniProtKB">
        <authorList>
            <consortium name="Ensembl"/>
        </authorList>
    </citation>
    <scope>IDENTIFICATION</scope>
</reference>
<dbReference type="AlphaFoldDB" id="A0A2K6CG59"/>
<evidence type="ECO:0000256" key="1">
    <source>
        <dbReference type="SAM" id="MobiDB-lite"/>
    </source>
</evidence>